<proteinExistence type="predicted"/>
<dbReference type="PANTHER" id="PTHR36310">
    <property type="entry name" value="CYCLIN-DEPENDENT PROTEIN KINASE INHIBITOR SMR11"/>
    <property type="match status" value="1"/>
</dbReference>
<name>A0A816JUB8_BRANA</name>
<feature type="compositionally biased region" description="Low complexity" evidence="1">
    <location>
        <begin position="20"/>
        <end position="37"/>
    </location>
</feature>
<evidence type="ECO:0000313" key="2">
    <source>
        <dbReference type="EMBL" id="CAF1832044.1"/>
    </source>
</evidence>
<accession>A0A816JUB8</accession>
<feature type="region of interest" description="Disordered" evidence="1">
    <location>
        <begin position="1"/>
        <end position="52"/>
    </location>
</feature>
<evidence type="ECO:0000256" key="1">
    <source>
        <dbReference type="SAM" id="MobiDB-lite"/>
    </source>
</evidence>
<gene>
    <name evidence="2" type="ORF">DARMORV10_C04P23190.1</name>
</gene>
<protein>
    <submittedName>
        <fullName evidence="2">(rape) hypothetical protein</fullName>
    </submittedName>
</protein>
<sequence>MDQEGNPCEAKKKASLEPKTPTADDPDSISPSDSDLSLSEEELITTTQRESRGTITLSDEDIIESIYQKDLLTDEEIIESVYQSLLLIILSAEIWCFDYCKTPPPSRVAETVPDTCPGAPMKLAKISRSIDSGGLRRKLF</sequence>
<organism evidence="2">
    <name type="scientific">Brassica napus</name>
    <name type="common">Rape</name>
    <dbReference type="NCBI Taxonomy" id="3708"/>
    <lineage>
        <taxon>Eukaryota</taxon>
        <taxon>Viridiplantae</taxon>
        <taxon>Streptophyta</taxon>
        <taxon>Embryophyta</taxon>
        <taxon>Tracheophyta</taxon>
        <taxon>Spermatophyta</taxon>
        <taxon>Magnoliopsida</taxon>
        <taxon>eudicotyledons</taxon>
        <taxon>Gunneridae</taxon>
        <taxon>Pentapetalae</taxon>
        <taxon>rosids</taxon>
        <taxon>malvids</taxon>
        <taxon>Brassicales</taxon>
        <taxon>Brassicaceae</taxon>
        <taxon>Brassiceae</taxon>
        <taxon>Brassica</taxon>
    </lineage>
</organism>
<dbReference type="Proteomes" id="UP001295469">
    <property type="component" value="Chromosome C04"/>
</dbReference>
<dbReference type="PANTHER" id="PTHR36310:SF1">
    <property type="entry name" value="CYCLIN-DEPENDENT PROTEIN KINASE INHIBITOR SMR11"/>
    <property type="match status" value="1"/>
</dbReference>
<dbReference type="InterPro" id="IPR038971">
    <property type="entry name" value="SMR11/SMR16"/>
</dbReference>
<reference evidence="2" key="1">
    <citation type="submission" date="2021-01" db="EMBL/GenBank/DDBJ databases">
        <authorList>
            <consortium name="Genoscope - CEA"/>
            <person name="William W."/>
        </authorList>
    </citation>
    <scope>NUCLEOTIDE SEQUENCE</scope>
</reference>
<dbReference type="AlphaFoldDB" id="A0A816JUB8"/>
<dbReference type="EMBL" id="HG994368">
    <property type="protein sequence ID" value="CAF1832044.1"/>
    <property type="molecule type" value="Genomic_DNA"/>
</dbReference>